<evidence type="ECO:0000256" key="1">
    <source>
        <dbReference type="ARBA" id="ARBA00022723"/>
    </source>
</evidence>
<name>A0ABD4ZSM6_ENTGA</name>
<feature type="domain" description="FLZ-type" evidence="2">
    <location>
        <begin position="14"/>
        <end position="53"/>
    </location>
</feature>
<evidence type="ECO:0000259" key="2">
    <source>
        <dbReference type="Pfam" id="PF04570"/>
    </source>
</evidence>
<keyword evidence="1" id="KW-0479">Metal-binding</keyword>
<evidence type="ECO:0000313" key="4">
    <source>
        <dbReference type="Proteomes" id="UP001241571"/>
    </source>
</evidence>
<dbReference type="AlphaFoldDB" id="A0ABD4ZSM6"/>
<evidence type="ECO:0000313" key="3">
    <source>
        <dbReference type="EMBL" id="MDL4935760.1"/>
    </source>
</evidence>
<accession>A0ABD4ZSM6</accession>
<reference evidence="3 4" key="1">
    <citation type="submission" date="2023-06" db="EMBL/GenBank/DDBJ databases">
        <title>Acute promotion of culturable opportunistic pathogens and persistent increase of antibiotic resistance following antibiotic exposure in mouse gut microbiota.</title>
        <authorList>
            <person name="Li L."/>
            <person name="Wang B."/>
            <person name="Sun Y."/>
            <person name="Wang M."/>
            <person name="Xu H."/>
        </authorList>
    </citation>
    <scope>NUCLEOTIDE SEQUENCE [LARGE SCALE GENOMIC DNA]</scope>
    <source>
        <strain evidence="3 4">CRI2_2</strain>
    </source>
</reference>
<dbReference type="Pfam" id="PF04570">
    <property type="entry name" value="zf-FLZ"/>
    <property type="match status" value="1"/>
</dbReference>
<proteinExistence type="predicted"/>
<organism evidence="3 4">
    <name type="scientific">Enterococcus gallinarum</name>
    <dbReference type="NCBI Taxonomy" id="1353"/>
    <lineage>
        <taxon>Bacteria</taxon>
        <taxon>Bacillati</taxon>
        <taxon>Bacillota</taxon>
        <taxon>Bacilli</taxon>
        <taxon>Lactobacillales</taxon>
        <taxon>Enterococcaceae</taxon>
        <taxon>Enterococcus</taxon>
    </lineage>
</organism>
<dbReference type="GO" id="GO:0046872">
    <property type="term" value="F:metal ion binding"/>
    <property type="evidence" value="ECO:0007669"/>
    <property type="project" value="UniProtKB-KW"/>
</dbReference>
<protein>
    <recommendedName>
        <fullName evidence="2">FLZ-type domain-containing protein</fullName>
    </recommendedName>
</protein>
<dbReference type="Proteomes" id="UP001241571">
    <property type="component" value="Unassembled WGS sequence"/>
</dbReference>
<gene>
    <name evidence="3" type="ORF">QRX88_08545</name>
</gene>
<sequence>MAEWAELPSYVLEAPEQDNVTTCDCCEKYLPQGTPIYIYDGYPVVKVFCSHDCAFDWLVTVLEEETAE</sequence>
<dbReference type="RefSeq" id="WP_285905907.1">
    <property type="nucleotide sequence ID" value="NZ_JASUBD010000005.1"/>
</dbReference>
<comment type="caution">
    <text evidence="3">The sequence shown here is derived from an EMBL/GenBank/DDBJ whole genome shotgun (WGS) entry which is preliminary data.</text>
</comment>
<dbReference type="InterPro" id="IPR007650">
    <property type="entry name" value="Zf-FLZ_dom"/>
</dbReference>
<dbReference type="EMBL" id="JASUBT010000005">
    <property type="protein sequence ID" value="MDL4935760.1"/>
    <property type="molecule type" value="Genomic_DNA"/>
</dbReference>